<feature type="region of interest" description="Disordered" evidence="1">
    <location>
        <begin position="713"/>
        <end position="740"/>
    </location>
</feature>
<accession>A0A8B3FM09</accession>
<dbReference type="EMBL" id="RCIW01000001">
    <property type="protein sequence ID" value="RLP12997.1"/>
    <property type="molecule type" value="Genomic_DNA"/>
</dbReference>
<sequence length="740" mass="82845">MGNVQSGKTRHFAGLIARAVDMGYRFVIVLSGLHNNLREQTQSRLDRDLFTDEEFWHHLTRVDNNDFDRGNEMVSLMGRNSRLRLCAVVKKNKTRLRNLEVSLRGVPEEIREKCPILIVDDEADQATPNSEQARERISAINAALRKIWALVPSGSYVAYTATPFANVLMDPDDEEDLFPSDFVYTLDPGDGYLGAEQVFGLADPDVDNPDPQSEGLDIVRIIPLGDSELLRPPSRKAQREGFDPEPPNSLVDAVKWFVVASAVRRARGHRGHSSMLVHTTHYTDPHFAMQGRLRVVVDGMRRDVEQHHGEGLSPFYESWKKEYKRIEVPEGQADPSWGAVAEQVPQVLSDMEVIVDNGQSEDRLNYDDNPRTVIAVGGGTLSRGLTLEGLVVSYFTRTSNTYDTLMQMGRWFGYRPGYEDLPRIWVADGLDRDYAFLALVEKDLRDEIRSLEGGEFTPRQVGVKVRSHPGRLEITAAGKMTNARVVQVSMSGVRQQTFIMDGSPRLTHENLRALEKLLGDHELRLLTEGGHRWIARGLTTQEVIDFLRGYRFHQDQKVFADPDLLGSAIEWLDRFARSSGWNVVLAGNSTRGAGESLGELHVAGVSIPMLRRAPLRGSTVEKLDFKAIMSPADRLADIDPGVYKDLPHSTDPERMAIRRRLAGGDGLIVVYPISHLTAKDQKLGTRVDMPPGVGEDLFGFGIVYPNVADDTEQGSFVSVRPSSDVDLGEPEEDDEWRDEE</sequence>
<reference evidence="3 4" key="1">
    <citation type="submission" date="2018-10" db="EMBL/GenBank/DDBJ databases">
        <title>Propionibacterium australiense Genome Sequencing and Assembly.</title>
        <authorList>
            <person name="Bernier A.-M."/>
            <person name="Bernard K."/>
        </authorList>
    </citation>
    <scope>NUCLEOTIDE SEQUENCE [LARGE SCALE GENOMIC DNA]</scope>
    <source>
        <strain evidence="3 4">NML98A078</strain>
    </source>
</reference>
<dbReference type="Proteomes" id="UP000279336">
    <property type="component" value="Unassembled WGS sequence"/>
</dbReference>
<feature type="compositionally biased region" description="Acidic residues" evidence="1">
    <location>
        <begin position="726"/>
        <end position="740"/>
    </location>
</feature>
<dbReference type="AlphaFoldDB" id="A0A8B3FM09"/>
<dbReference type="Pfam" id="PF10593">
    <property type="entry name" value="Z1"/>
    <property type="match status" value="1"/>
</dbReference>
<evidence type="ECO:0000259" key="2">
    <source>
        <dbReference type="Pfam" id="PF10593"/>
    </source>
</evidence>
<evidence type="ECO:0000313" key="4">
    <source>
        <dbReference type="Proteomes" id="UP000279336"/>
    </source>
</evidence>
<dbReference type="InterPro" id="IPR018310">
    <property type="entry name" value="Put_endonuclease_Z1-dom"/>
</dbReference>
<evidence type="ECO:0000256" key="1">
    <source>
        <dbReference type="SAM" id="MobiDB-lite"/>
    </source>
</evidence>
<evidence type="ECO:0000313" key="3">
    <source>
        <dbReference type="EMBL" id="RLP12997.1"/>
    </source>
</evidence>
<organism evidence="3 4">
    <name type="scientific">Propionibacterium australiense</name>
    <dbReference type="NCBI Taxonomy" id="119981"/>
    <lineage>
        <taxon>Bacteria</taxon>
        <taxon>Bacillati</taxon>
        <taxon>Actinomycetota</taxon>
        <taxon>Actinomycetes</taxon>
        <taxon>Propionibacteriales</taxon>
        <taxon>Propionibacteriaceae</taxon>
        <taxon>Propionibacterium</taxon>
    </lineage>
</organism>
<comment type="caution">
    <text evidence="3">The sequence shown here is derived from an EMBL/GenBank/DDBJ whole genome shotgun (WGS) entry which is preliminary data.</text>
</comment>
<protein>
    <recommendedName>
        <fullName evidence="2">Putative endonuclease Z1 domain-containing protein</fullName>
    </recommendedName>
</protein>
<gene>
    <name evidence="3" type="ORF">D7U36_00775</name>
</gene>
<name>A0A8B3FM09_9ACTN</name>
<feature type="domain" description="Putative endonuclease Z1" evidence="2">
    <location>
        <begin position="249"/>
        <end position="470"/>
    </location>
</feature>
<proteinExistence type="predicted"/>